<evidence type="ECO:0000256" key="1">
    <source>
        <dbReference type="SAM" id="Phobius"/>
    </source>
</evidence>
<comment type="caution">
    <text evidence="2">The sequence shown here is derived from an EMBL/GenBank/DDBJ whole genome shotgun (WGS) entry which is preliminary data.</text>
</comment>
<name>A0ABS1NWH4_9ACTN</name>
<dbReference type="EMBL" id="JAERRH010000002">
    <property type="protein sequence ID" value="MBL1104453.1"/>
    <property type="molecule type" value="Genomic_DNA"/>
</dbReference>
<feature type="transmembrane region" description="Helical" evidence="1">
    <location>
        <begin position="6"/>
        <end position="26"/>
    </location>
</feature>
<keyword evidence="1" id="KW-1133">Transmembrane helix</keyword>
<proteinExistence type="predicted"/>
<evidence type="ECO:0000313" key="2">
    <source>
        <dbReference type="EMBL" id="MBL1104453.1"/>
    </source>
</evidence>
<sequence>MDPVTVTAGCGVAASAFRFGYVWLTARSHKRRIEMEIRRAEAQSALLMTTVGSLPPGSEITEVLPDGRRVTIKLPPGEAA</sequence>
<dbReference type="Proteomes" id="UP000621386">
    <property type="component" value="Unassembled WGS sequence"/>
</dbReference>
<keyword evidence="1" id="KW-0812">Transmembrane</keyword>
<organism evidence="2 3">
    <name type="scientific">Streptomyces musisoli</name>
    <dbReference type="NCBI Taxonomy" id="2802280"/>
    <lineage>
        <taxon>Bacteria</taxon>
        <taxon>Bacillati</taxon>
        <taxon>Actinomycetota</taxon>
        <taxon>Actinomycetes</taxon>
        <taxon>Kitasatosporales</taxon>
        <taxon>Streptomycetaceae</taxon>
        <taxon>Streptomyces</taxon>
    </lineage>
</organism>
<protein>
    <submittedName>
        <fullName evidence="2">Uncharacterized protein</fullName>
    </submittedName>
</protein>
<gene>
    <name evidence="2" type="ORF">JK361_07545</name>
</gene>
<keyword evidence="3" id="KW-1185">Reference proteome</keyword>
<keyword evidence="1" id="KW-0472">Membrane</keyword>
<accession>A0ABS1NWH4</accession>
<dbReference type="RefSeq" id="WP_201814857.1">
    <property type="nucleotide sequence ID" value="NZ_JAERRH010000002.1"/>
</dbReference>
<reference evidence="2 3" key="1">
    <citation type="submission" date="2021-01" db="EMBL/GenBank/DDBJ databases">
        <title>WGS of actinomycetes isolated from Thailand.</title>
        <authorList>
            <person name="Thawai C."/>
        </authorList>
    </citation>
    <scope>NUCLEOTIDE SEQUENCE [LARGE SCALE GENOMIC DNA]</scope>
    <source>
        <strain evidence="2 3">CH5-8</strain>
    </source>
</reference>
<evidence type="ECO:0000313" key="3">
    <source>
        <dbReference type="Proteomes" id="UP000621386"/>
    </source>
</evidence>